<keyword evidence="3" id="KW-0804">Transcription</keyword>
<dbReference type="SMART" id="SM00530">
    <property type="entry name" value="HTH_XRE"/>
    <property type="match status" value="1"/>
</dbReference>
<feature type="domain" description="HTH cro/C1-type" evidence="4">
    <location>
        <begin position="16"/>
        <end position="70"/>
    </location>
</feature>
<evidence type="ECO:0000256" key="1">
    <source>
        <dbReference type="ARBA" id="ARBA00023015"/>
    </source>
</evidence>
<keyword evidence="2" id="KW-0238">DNA-binding</keyword>
<dbReference type="PROSITE" id="PS50943">
    <property type="entry name" value="HTH_CROC1"/>
    <property type="match status" value="1"/>
</dbReference>
<keyword evidence="1" id="KW-0805">Transcription regulation</keyword>
<name>A0A8F9TTW7_9BACT</name>
<evidence type="ECO:0000259" key="4">
    <source>
        <dbReference type="PROSITE" id="PS50943"/>
    </source>
</evidence>
<dbReference type="PANTHER" id="PTHR46797:SF23">
    <property type="entry name" value="HTH-TYPE TRANSCRIPTIONAL REGULATOR SUTR"/>
    <property type="match status" value="1"/>
</dbReference>
<organism evidence="5 6">
    <name type="scientific">Horticoccus luteus</name>
    <dbReference type="NCBI Taxonomy" id="2862869"/>
    <lineage>
        <taxon>Bacteria</taxon>
        <taxon>Pseudomonadati</taxon>
        <taxon>Verrucomicrobiota</taxon>
        <taxon>Opitutia</taxon>
        <taxon>Opitutales</taxon>
        <taxon>Opitutaceae</taxon>
        <taxon>Horticoccus</taxon>
    </lineage>
</organism>
<dbReference type="GO" id="GO:0003677">
    <property type="term" value="F:DNA binding"/>
    <property type="evidence" value="ECO:0007669"/>
    <property type="project" value="UniProtKB-KW"/>
</dbReference>
<dbReference type="KEGG" id="ole:K0B96_16900"/>
<dbReference type="SUPFAM" id="SSF47413">
    <property type="entry name" value="lambda repressor-like DNA-binding domains"/>
    <property type="match status" value="1"/>
</dbReference>
<dbReference type="Pfam" id="PF01381">
    <property type="entry name" value="HTH_3"/>
    <property type="match status" value="1"/>
</dbReference>
<sequence length="76" mass="8504">MAKTKARELERFGSNVRKLREAKEWTQEELAEKAGLDQTYISGIERGERNLTILSIAKLARALAVAASELCKGIDR</sequence>
<keyword evidence="6" id="KW-1185">Reference proteome</keyword>
<evidence type="ECO:0000313" key="6">
    <source>
        <dbReference type="Proteomes" id="UP000825051"/>
    </source>
</evidence>
<dbReference type="CDD" id="cd00093">
    <property type="entry name" value="HTH_XRE"/>
    <property type="match status" value="1"/>
</dbReference>
<evidence type="ECO:0000256" key="2">
    <source>
        <dbReference type="ARBA" id="ARBA00023125"/>
    </source>
</evidence>
<protein>
    <submittedName>
        <fullName evidence="5">Helix-turn-helix transcriptional regulator</fullName>
    </submittedName>
</protein>
<dbReference type="InterPro" id="IPR010982">
    <property type="entry name" value="Lambda_DNA-bd_dom_sf"/>
</dbReference>
<evidence type="ECO:0000313" key="5">
    <source>
        <dbReference type="EMBL" id="QYM78960.1"/>
    </source>
</evidence>
<reference evidence="5" key="1">
    <citation type="submission" date="2021-08" db="EMBL/GenBank/DDBJ databases">
        <title>Genome of a novel bacterium of the phylum Verrucomicrobia, Oleiharenicola sp. KSB-15.</title>
        <authorList>
            <person name="Chung J.-H."/>
            <person name="Ahn J.-H."/>
            <person name="Yoon Y."/>
            <person name="Kim D.-Y."/>
            <person name="An S.-H."/>
            <person name="Park I."/>
            <person name="Yeon J."/>
        </authorList>
    </citation>
    <scope>NUCLEOTIDE SEQUENCE</scope>
    <source>
        <strain evidence="5">KSB-15</strain>
    </source>
</reference>
<dbReference type="GO" id="GO:0005829">
    <property type="term" value="C:cytosol"/>
    <property type="evidence" value="ECO:0007669"/>
    <property type="project" value="TreeGrafter"/>
</dbReference>
<dbReference type="PANTHER" id="PTHR46797">
    <property type="entry name" value="HTH-TYPE TRANSCRIPTIONAL REGULATOR"/>
    <property type="match status" value="1"/>
</dbReference>
<proteinExistence type="predicted"/>
<dbReference type="InterPro" id="IPR001387">
    <property type="entry name" value="Cro/C1-type_HTH"/>
</dbReference>
<evidence type="ECO:0000256" key="3">
    <source>
        <dbReference type="ARBA" id="ARBA00023163"/>
    </source>
</evidence>
<dbReference type="AlphaFoldDB" id="A0A8F9TTW7"/>
<gene>
    <name evidence="5" type="ORF">K0B96_16900</name>
</gene>
<accession>A0A8F9TTW7</accession>
<dbReference type="EMBL" id="CP080507">
    <property type="protein sequence ID" value="QYM78960.1"/>
    <property type="molecule type" value="Genomic_DNA"/>
</dbReference>
<dbReference type="Proteomes" id="UP000825051">
    <property type="component" value="Chromosome"/>
</dbReference>
<dbReference type="InterPro" id="IPR050807">
    <property type="entry name" value="TransReg_Diox_bact_type"/>
</dbReference>
<dbReference type="RefSeq" id="WP_220162196.1">
    <property type="nucleotide sequence ID" value="NZ_CP080507.1"/>
</dbReference>
<dbReference type="GO" id="GO:0003700">
    <property type="term" value="F:DNA-binding transcription factor activity"/>
    <property type="evidence" value="ECO:0007669"/>
    <property type="project" value="TreeGrafter"/>
</dbReference>
<dbReference type="Gene3D" id="1.10.260.40">
    <property type="entry name" value="lambda repressor-like DNA-binding domains"/>
    <property type="match status" value="1"/>
</dbReference>